<dbReference type="Gene3D" id="1.10.1240.10">
    <property type="entry name" value="Methionine synthase domain"/>
    <property type="match status" value="1"/>
</dbReference>
<name>A0A4P9CFE5_EUBML</name>
<dbReference type="GO" id="GO:0046653">
    <property type="term" value="P:tetrahydrofolate metabolic process"/>
    <property type="evidence" value="ECO:0007669"/>
    <property type="project" value="TreeGrafter"/>
</dbReference>
<reference evidence="4 5" key="1">
    <citation type="submission" date="2018-05" db="EMBL/GenBank/DDBJ databases">
        <title>Genome comparison of Eubacterium sp.</title>
        <authorList>
            <person name="Feng Y."/>
            <person name="Sanchez-Andrea I."/>
            <person name="Stams A.J.M."/>
            <person name="De Vos W.M."/>
        </authorList>
    </citation>
    <scope>NUCLEOTIDE SEQUENCE [LARGE SCALE GENOMIC DNA]</scope>
    <source>
        <strain evidence="4 5">YI</strain>
    </source>
</reference>
<sequence length="197" mass="21845">MNLVQRCLKLKIDRNTIVTALNEALESIGKNFEKGEYTLSDLMMAGILYEDIMNLEEIKISNVVVSANKQKLGTIVLGTIETDMHDIGKSLFKSAAYAMGFTVIDIGIDVTAQTFCNKIKEYKPEVLGISAILSSTVKYLKKTIDKIEQEDLRAGLKIIVGGNMLDDELCQYIGADAFTHSAIDGVEICRQWVNDNE</sequence>
<evidence type="ECO:0000256" key="1">
    <source>
        <dbReference type="ARBA" id="ARBA00022723"/>
    </source>
</evidence>
<accession>A0A4P9CFE5</accession>
<dbReference type="InterPro" id="IPR036594">
    <property type="entry name" value="Meth_synthase_dom"/>
</dbReference>
<proteinExistence type="predicted"/>
<dbReference type="InterPro" id="IPR036724">
    <property type="entry name" value="Cobalamin-bd_sf"/>
</dbReference>
<dbReference type="AlphaFoldDB" id="A0A4P9CFE5"/>
<dbReference type="Pfam" id="PF02310">
    <property type="entry name" value="B12-binding"/>
    <property type="match status" value="1"/>
</dbReference>
<dbReference type="InterPro" id="IPR050554">
    <property type="entry name" value="Met_Synthase/Corrinoid"/>
</dbReference>
<keyword evidence="2" id="KW-0170">Cobalt</keyword>
<dbReference type="PANTHER" id="PTHR45833:SF1">
    <property type="entry name" value="METHIONINE SYNTHASE"/>
    <property type="match status" value="1"/>
</dbReference>
<feature type="domain" description="B12-binding" evidence="3">
    <location>
        <begin position="72"/>
        <end position="197"/>
    </location>
</feature>
<dbReference type="SUPFAM" id="SSF52242">
    <property type="entry name" value="Cobalamin (vitamin B12)-binding domain"/>
    <property type="match status" value="1"/>
</dbReference>
<dbReference type="KEGG" id="emt:CPZ25_014355"/>
<dbReference type="GO" id="GO:0005829">
    <property type="term" value="C:cytosol"/>
    <property type="evidence" value="ECO:0007669"/>
    <property type="project" value="TreeGrafter"/>
</dbReference>
<dbReference type="Proteomes" id="UP000218387">
    <property type="component" value="Chromosome"/>
</dbReference>
<evidence type="ECO:0000313" key="4">
    <source>
        <dbReference type="EMBL" id="QCT73665.1"/>
    </source>
</evidence>
<evidence type="ECO:0000313" key="5">
    <source>
        <dbReference type="Proteomes" id="UP000218387"/>
    </source>
</evidence>
<dbReference type="GO" id="GO:0046872">
    <property type="term" value="F:metal ion binding"/>
    <property type="evidence" value="ECO:0007669"/>
    <property type="project" value="UniProtKB-KW"/>
</dbReference>
<keyword evidence="1" id="KW-0479">Metal-binding</keyword>
<dbReference type="GO" id="GO:0008705">
    <property type="term" value="F:methionine synthase activity"/>
    <property type="evidence" value="ECO:0007669"/>
    <property type="project" value="TreeGrafter"/>
</dbReference>
<evidence type="ECO:0000256" key="2">
    <source>
        <dbReference type="ARBA" id="ARBA00023285"/>
    </source>
</evidence>
<dbReference type="GO" id="GO:0050667">
    <property type="term" value="P:homocysteine metabolic process"/>
    <property type="evidence" value="ECO:0007669"/>
    <property type="project" value="TreeGrafter"/>
</dbReference>
<dbReference type="PANTHER" id="PTHR45833">
    <property type="entry name" value="METHIONINE SYNTHASE"/>
    <property type="match status" value="1"/>
</dbReference>
<evidence type="ECO:0000259" key="3">
    <source>
        <dbReference type="PROSITE" id="PS51332"/>
    </source>
</evidence>
<dbReference type="GO" id="GO:0031419">
    <property type="term" value="F:cobalamin binding"/>
    <property type="evidence" value="ECO:0007669"/>
    <property type="project" value="InterPro"/>
</dbReference>
<dbReference type="EMBL" id="CP029487">
    <property type="protein sequence ID" value="QCT73665.1"/>
    <property type="molecule type" value="Genomic_DNA"/>
</dbReference>
<dbReference type="Gene3D" id="3.40.50.280">
    <property type="entry name" value="Cobalamin-binding domain"/>
    <property type="match status" value="1"/>
</dbReference>
<organism evidence="4 5">
    <name type="scientific">Eubacterium maltosivorans</name>
    <dbReference type="NCBI Taxonomy" id="2041044"/>
    <lineage>
        <taxon>Bacteria</taxon>
        <taxon>Bacillati</taxon>
        <taxon>Bacillota</taxon>
        <taxon>Clostridia</taxon>
        <taxon>Eubacteriales</taxon>
        <taxon>Eubacteriaceae</taxon>
        <taxon>Eubacterium</taxon>
    </lineage>
</organism>
<keyword evidence="5" id="KW-1185">Reference proteome</keyword>
<dbReference type="InterPro" id="IPR006158">
    <property type="entry name" value="Cobalamin-bd"/>
</dbReference>
<protein>
    <submittedName>
        <fullName evidence="4">Cobalamin-binding protein</fullName>
    </submittedName>
</protein>
<dbReference type="PROSITE" id="PS51332">
    <property type="entry name" value="B12_BINDING"/>
    <property type="match status" value="1"/>
</dbReference>
<gene>
    <name evidence="4" type="ORF">CPZ25_014355</name>
</gene>